<dbReference type="InterPro" id="IPR029021">
    <property type="entry name" value="Prot-tyrosine_phosphatase-like"/>
</dbReference>
<dbReference type="VEuPathDB" id="FungiDB:PHYBLDRAFT_94029"/>
<evidence type="ECO:0000256" key="1">
    <source>
        <dbReference type="ARBA" id="ARBA00008601"/>
    </source>
</evidence>
<dbReference type="InParanoid" id="A0A167K5Z7"/>
<dbReference type="InterPro" id="IPR000340">
    <property type="entry name" value="Dual-sp_phosphatase_cat-dom"/>
</dbReference>
<dbReference type="Proteomes" id="UP000077315">
    <property type="component" value="Unassembled WGS sequence"/>
</dbReference>
<dbReference type="SUPFAM" id="SSF52799">
    <property type="entry name" value="(Phosphotyrosine protein) phosphatases II"/>
    <property type="match status" value="1"/>
</dbReference>
<dbReference type="OrthoDB" id="2017893at2759"/>
<dbReference type="CDD" id="cd14498">
    <property type="entry name" value="DSP"/>
    <property type="match status" value="1"/>
</dbReference>
<dbReference type="GO" id="GO:0005737">
    <property type="term" value="C:cytoplasm"/>
    <property type="evidence" value="ECO:0007669"/>
    <property type="project" value="TreeGrafter"/>
</dbReference>
<evidence type="ECO:0000313" key="7">
    <source>
        <dbReference type="EMBL" id="OAD67346.1"/>
    </source>
</evidence>
<dbReference type="SMART" id="SM00195">
    <property type="entry name" value="DSPc"/>
    <property type="match status" value="1"/>
</dbReference>
<evidence type="ECO:0000256" key="2">
    <source>
        <dbReference type="ARBA" id="ARBA00013064"/>
    </source>
</evidence>
<sequence length="135" mass="15532">EVLPGIWIGGYTALESQKFLKKNDITHILSMGHFEYSYPSAEYDNKIIRISDNPGANIIQFFPETYEYINNAVSNERHILVHCLAGVSRSPTVVTAYLMKKRRLRPKEALAIIAQSRPFINPNKGFMDQLKLYRE</sequence>
<evidence type="ECO:0000313" key="8">
    <source>
        <dbReference type="Proteomes" id="UP000077315"/>
    </source>
</evidence>
<dbReference type="PANTHER" id="PTHR10159">
    <property type="entry name" value="DUAL SPECIFICITY PROTEIN PHOSPHATASE"/>
    <property type="match status" value="1"/>
</dbReference>
<reference evidence="8" key="1">
    <citation type="submission" date="2015-06" db="EMBL/GenBank/DDBJ databases">
        <title>Expansion of signal transduction pathways in fungi by whole-genome duplication.</title>
        <authorList>
            <consortium name="DOE Joint Genome Institute"/>
            <person name="Corrochano L.M."/>
            <person name="Kuo A."/>
            <person name="Marcet-Houben M."/>
            <person name="Polaino S."/>
            <person name="Salamov A."/>
            <person name="Villalobos J.M."/>
            <person name="Alvarez M.I."/>
            <person name="Avalos J."/>
            <person name="Benito E.P."/>
            <person name="Benoit I."/>
            <person name="Burger G."/>
            <person name="Camino L.P."/>
            <person name="Canovas D."/>
            <person name="Cerda-Olmedo E."/>
            <person name="Cheng J.-F."/>
            <person name="Dominguez A."/>
            <person name="Elias M."/>
            <person name="Eslava A.P."/>
            <person name="Glaser F."/>
            <person name="Grimwood J."/>
            <person name="Gutierrez G."/>
            <person name="Heitman J."/>
            <person name="Henrissat B."/>
            <person name="Iturriaga E.A."/>
            <person name="Lang B.F."/>
            <person name="Lavin J.L."/>
            <person name="Lee S."/>
            <person name="Li W."/>
            <person name="Lindquist E."/>
            <person name="Lopez-Garcia S."/>
            <person name="Luque E.M."/>
            <person name="Marcos A.T."/>
            <person name="Martin J."/>
            <person name="McCluskey K."/>
            <person name="Medina H.R."/>
            <person name="Miralles-Duran A."/>
            <person name="Miyazaki A."/>
            <person name="Munoz-Torres E."/>
            <person name="Oguiza J.A."/>
            <person name="Ohm R."/>
            <person name="Olmedo M."/>
            <person name="Orejas M."/>
            <person name="Ortiz-Castellanos L."/>
            <person name="Pisabarro A.G."/>
            <person name="Rodriguez-Romero J."/>
            <person name="Ruiz-Herrera J."/>
            <person name="Ruiz-Vazquez R."/>
            <person name="Sanz C."/>
            <person name="Schackwitz W."/>
            <person name="Schmutz J."/>
            <person name="Shahriari M."/>
            <person name="Shelest E."/>
            <person name="Silva-Franco F."/>
            <person name="Soanes D."/>
            <person name="Syed K."/>
            <person name="Tagua V.G."/>
            <person name="Talbot N.J."/>
            <person name="Thon M."/>
            <person name="De vries R.P."/>
            <person name="Wiebenga A."/>
            <person name="Yadav J.S."/>
            <person name="Braun E.L."/>
            <person name="Baker S."/>
            <person name="Garre V."/>
            <person name="Horwitz B."/>
            <person name="Torres-Martinez S."/>
            <person name="Idnurm A."/>
            <person name="Herrera-Estrella A."/>
            <person name="Gabaldon T."/>
            <person name="Grigoriev I.V."/>
        </authorList>
    </citation>
    <scope>NUCLEOTIDE SEQUENCE [LARGE SCALE GENOMIC DNA]</scope>
    <source>
        <strain evidence="8">NRRL 1555(-)</strain>
    </source>
</reference>
<feature type="domain" description="Tyrosine specific protein phosphatases" evidence="6">
    <location>
        <begin position="59"/>
        <end position="118"/>
    </location>
</feature>
<dbReference type="Gene3D" id="3.90.190.10">
    <property type="entry name" value="Protein tyrosine phosphatase superfamily"/>
    <property type="match status" value="1"/>
</dbReference>
<dbReference type="EMBL" id="KV441024">
    <property type="protein sequence ID" value="OAD67346.1"/>
    <property type="molecule type" value="Genomic_DNA"/>
</dbReference>
<proteinExistence type="inferred from homology"/>
<dbReference type="GO" id="GO:0043409">
    <property type="term" value="P:negative regulation of MAPK cascade"/>
    <property type="evidence" value="ECO:0007669"/>
    <property type="project" value="TreeGrafter"/>
</dbReference>
<dbReference type="Pfam" id="PF00782">
    <property type="entry name" value="DSPc"/>
    <property type="match status" value="1"/>
</dbReference>
<comment type="similarity">
    <text evidence="1">Belongs to the protein-tyrosine phosphatase family. Non-receptor class dual specificity subfamily.</text>
</comment>
<dbReference type="STRING" id="763407.A0A167K5Z7"/>
<dbReference type="PROSITE" id="PS50054">
    <property type="entry name" value="TYR_PHOSPHATASE_DUAL"/>
    <property type="match status" value="1"/>
</dbReference>
<evidence type="ECO:0000259" key="5">
    <source>
        <dbReference type="PROSITE" id="PS50054"/>
    </source>
</evidence>
<dbReference type="AlphaFoldDB" id="A0A167K5Z7"/>
<name>A0A167K5Z7_PHYB8</name>
<evidence type="ECO:0000256" key="3">
    <source>
        <dbReference type="ARBA" id="ARBA00022801"/>
    </source>
</evidence>
<keyword evidence="3" id="KW-0378">Hydrolase</keyword>
<dbReference type="InterPro" id="IPR020422">
    <property type="entry name" value="TYR_PHOSPHATASE_DUAL_dom"/>
</dbReference>
<gene>
    <name evidence="7" type="ORF">PHYBLDRAFT_94029</name>
</gene>
<dbReference type="EC" id="3.1.3.48" evidence="2"/>
<dbReference type="PROSITE" id="PS50056">
    <property type="entry name" value="TYR_PHOSPHATASE_2"/>
    <property type="match status" value="1"/>
</dbReference>
<feature type="non-terminal residue" evidence="7">
    <location>
        <position position="1"/>
    </location>
</feature>
<evidence type="ECO:0000259" key="6">
    <source>
        <dbReference type="PROSITE" id="PS50056"/>
    </source>
</evidence>
<dbReference type="GO" id="GO:0004725">
    <property type="term" value="F:protein tyrosine phosphatase activity"/>
    <property type="evidence" value="ECO:0007669"/>
    <property type="project" value="UniProtKB-EC"/>
</dbReference>
<dbReference type="PANTHER" id="PTHR10159:SF521">
    <property type="entry name" value="LEUCINE RICH REPEAT AND PHOSPHATASE DOMAIN CONTAINING PROTEIN"/>
    <property type="match status" value="1"/>
</dbReference>
<dbReference type="InterPro" id="IPR016130">
    <property type="entry name" value="Tyr_Pase_AS"/>
</dbReference>
<feature type="domain" description="Tyrosine-protein phosphatase" evidence="5">
    <location>
        <begin position="1"/>
        <end position="135"/>
    </location>
</feature>
<keyword evidence="4" id="KW-0904">Protein phosphatase</keyword>
<dbReference type="InterPro" id="IPR000387">
    <property type="entry name" value="Tyr_Pase_dom"/>
</dbReference>
<dbReference type="RefSeq" id="XP_018285386.1">
    <property type="nucleotide sequence ID" value="XM_018443844.1"/>
</dbReference>
<dbReference type="GeneID" id="29004749"/>
<accession>A0A167K5Z7</accession>
<dbReference type="PROSITE" id="PS00383">
    <property type="entry name" value="TYR_PHOSPHATASE_1"/>
    <property type="match status" value="1"/>
</dbReference>
<organism evidence="7 8">
    <name type="scientific">Phycomyces blakesleeanus (strain ATCC 8743b / DSM 1359 / FGSC 10004 / NBRC 33097 / NRRL 1555)</name>
    <dbReference type="NCBI Taxonomy" id="763407"/>
    <lineage>
        <taxon>Eukaryota</taxon>
        <taxon>Fungi</taxon>
        <taxon>Fungi incertae sedis</taxon>
        <taxon>Mucoromycota</taxon>
        <taxon>Mucoromycotina</taxon>
        <taxon>Mucoromycetes</taxon>
        <taxon>Mucorales</taxon>
        <taxon>Phycomycetaceae</taxon>
        <taxon>Phycomyces</taxon>
    </lineage>
</organism>
<keyword evidence="8" id="KW-1185">Reference proteome</keyword>
<evidence type="ECO:0000256" key="4">
    <source>
        <dbReference type="ARBA" id="ARBA00022912"/>
    </source>
</evidence>
<feature type="non-terminal residue" evidence="7">
    <location>
        <position position="135"/>
    </location>
</feature>
<protein>
    <recommendedName>
        <fullName evidence="2">protein-tyrosine-phosphatase</fullName>
        <ecNumber evidence="2">3.1.3.48</ecNumber>
    </recommendedName>
</protein>